<feature type="region of interest" description="Disordered" evidence="1">
    <location>
        <begin position="251"/>
        <end position="281"/>
    </location>
</feature>
<dbReference type="Proteomes" id="UP000751190">
    <property type="component" value="Unassembled WGS sequence"/>
</dbReference>
<accession>A0A8J5X808</accession>
<dbReference type="InterPro" id="IPR025852">
    <property type="entry name" value="SM_dom_ATX"/>
</dbReference>
<dbReference type="InterPro" id="IPR045117">
    <property type="entry name" value="ATXN2-like"/>
</dbReference>
<dbReference type="EMBL" id="JAGTXO010000055">
    <property type="protein sequence ID" value="KAG8458233.1"/>
    <property type="molecule type" value="Genomic_DNA"/>
</dbReference>
<dbReference type="GO" id="GO:0034063">
    <property type="term" value="P:stress granule assembly"/>
    <property type="evidence" value="ECO:0007669"/>
    <property type="project" value="TreeGrafter"/>
</dbReference>
<comment type="caution">
    <text evidence="3">The sequence shown here is derived from an EMBL/GenBank/DDBJ whole genome shotgun (WGS) entry which is preliminary data.</text>
</comment>
<feature type="domain" description="LsmAD" evidence="2">
    <location>
        <begin position="173"/>
        <end position="244"/>
    </location>
</feature>
<dbReference type="Pfam" id="PF14438">
    <property type="entry name" value="SM-ATX"/>
    <property type="match status" value="1"/>
</dbReference>
<feature type="compositionally biased region" description="Gly residues" evidence="1">
    <location>
        <begin position="254"/>
        <end position="263"/>
    </location>
</feature>
<keyword evidence="4" id="KW-1185">Reference proteome</keyword>
<dbReference type="SMART" id="SM01272">
    <property type="entry name" value="LsmAD"/>
    <property type="match status" value="1"/>
</dbReference>
<feature type="compositionally biased region" description="Gly residues" evidence="1">
    <location>
        <begin position="496"/>
        <end position="505"/>
    </location>
</feature>
<gene>
    <name evidence="3" type="ORF">KFE25_001525</name>
</gene>
<reference evidence="3" key="1">
    <citation type="submission" date="2021-05" db="EMBL/GenBank/DDBJ databases">
        <title>The genome of the haptophyte Pavlova lutheri (Diacronema luteri, Pavlovales) - a model for lipid biosynthesis in eukaryotic algae.</title>
        <authorList>
            <person name="Hulatt C.J."/>
            <person name="Posewitz M.C."/>
        </authorList>
    </citation>
    <scope>NUCLEOTIDE SEQUENCE</scope>
    <source>
        <strain evidence="3">NIVA-4/92</strain>
    </source>
</reference>
<evidence type="ECO:0000313" key="4">
    <source>
        <dbReference type="Proteomes" id="UP000751190"/>
    </source>
</evidence>
<evidence type="ECO:0000259" key="2">
    <source>
        <dbReference type="SMART" id="SM01272"/>
    </source>
</evidence>
<evidence type="ECO:0000256" key="1">
    <source>
        <dbReference type="SAM" id="MobiDB-lite"/>
    </source>
</evidence>
<dbReference type="PANTHER" id="PTHR12854">
    <property type="entry name" value="ATAXIN 2-RELATED"/>
    <property type="match status" value="1"/>
</dbReference>
<proteinExistence type="predicted"/>
<dbReference type="PANTHER" id="PTHR12854:SF7">
    <property type="entry name" value="ATAXIN-2 HOMOLOG"/>
    <property type="match status" value="1"/>
</dbReference>
<dbReference type="GO" id="GO:0003729">
    <property type="term" value="F:mRNA binding"/>
    <property type="evidence" value="ECO:0007669"/>
    <property type="project" value="TreeGrafter"/>
</dbReference>
<sequence length="519" mass="52240">MAKEDVTQTPSERLTNVLNNLTGRYVTLSVRDGSKWEGVLHTYELEASASGVELLLATKKGALTDLAAKPETRRLFPLADIASLECKYSLHDDLLGARTHALHEVRADGEISSGSHGKERELQAAKAWVAADGVDGGGGGGGGAAVSLDDWDTARRKSEFAGWDQFTVNEQKFGVTSTYQEELYTTRLNRAAVSAEDEATAARLAAEIAGTAADHALLAEERGQHVAESATYDEEARYSTVLQGAQRDAHIRSAGGGGGGGAVSGVAQSRADGPTVESAGAPAGASAAAADASALAARSKLNPQAKAFVFNPQAKEFVPGGCGSTTMGGMGVMGGAMGMGVPGGRPLLPSMSGFACGCAYPAGAMMGGGFGANAQMDGGGTAMLMGAGGPYQQMLRAAPAGGGYVLPQPFAGAPPSQMAATMAGMGARGPAQYALPPTPPGAHAMYAGGPQQMAAMRAMQGGAPPGGAQFAYAPIGAMQPAGGQSPSNAGAARFAGQGGAPGFGGPQPPRQVGFQPPRM</sequence>
<feature type="compositionally biased region" description="Low complexity" evidence="1">
    <location>
        <begin position="510"/>
        <end position="519"/>
    </location>
</feature>
<evidence type="ECO:0000313" key="3">
    <source>
        <dbReference type="EMBL" id="KAG8458233.1"/>
    </source>
</evidence>
<feature type="region of interest" description="Disordered" evidence="1">
    <location>
        <begin position="480"/>
        <end position="519"/>
    </location>
</feature>
<dbReference type="GO" id="GO:0010494">
    <property type="term" value="C:cytoplasmic stress granule"/>
    <property type="evidence" value="ECO:0007669"/>
    <property type="project" value="TreeGrafter"/>
</dbReference>
<protein>
    <recommendedName>
        <fullName evidence="2">LsmAD domain-containing protein</fullName>
    </recommendedName>
</protein>
<dbReference type="Pfam" id="PF06741">
    <property type="entry name" value="LsmAD"/>
    <property type="match status" value="1"/>
</dbReference>
<organism evidence="3 4">
    <name type="scientific">Diacronema lutheri</name>
    <name type="common">Unicellular marine alga</name>
    <name type="synonym">Monochrysis lutheri</name>
    <dbReference type="NCBI Taxonomy" id="2081491"/>
    <lineage>
        <taxon>Eukaryota</taxon>
        <taxon>Haptista</taxon>
        <taxon>Haptophyta</taxon>
        <taxon>Pavlovophyceae</taxon>
        <taxon>Pavlovales</taxon>
        <taxon>Pavlovaceae</taxon>
        <taxon>Diacronema</taxon>
    </lineage>
</organism>
<dbReference type="OrthoDB" id="2275718at2759"/>
<dbReference type="AlphaFoldDB" id="A0A8J5X808"/>
<name>A0A8J5X808_DIALT</name>
<dbReference type="InterPro" id="IPR009604">
    <property type="entry name" value="LsmAD_domain"/>
</dbReference>